<keyword evidence="1" id="KW-0472">Membrane</keyword>
<organism evidence="2 3">
    <name type="scientific">Brachionus calyciflorus</name>
    <dbReference type="NCBI Taxonomy" id="104777"/>
    <lineage>
        <taxon>Eukaryota</taxon>
        <taxon>Metazoa</taxon>
        <taxon>Spiralia</taxon>
        <taxon>Gnathifera</taxon>
        <taxon>Rotifera</taxon>
        <taxon>Eurotatoria</taxon>
        <taxon>Monogononta</taxon>
        <taxon>Pseudotrocha</taxon>
        <taxon>Ploima</taxon>
        <taxon>Brachionidae</taxon>
        <taxon>Brachionus</taxon>
    </lineage>
</organism>
<keyword evidence="3" id="KW-1185">Reference proteome</keyword>
<evidence type="ECO:0000256" key="1">
    <source>
        <dbReference type="SAM" id="Phobius"/>
    </source>
</evidence>
<dbReference type="Proteomes" id="UP000663879">
    <property type="component" value="Unassembled WGS sequence"/>
</dbReference>
<evidence type="ECO:0000313" key="2">
    <source>
        <dbReference type="EMBL" id="CAF0764101.1"/>
    </source>
</evidence>
<accession>A0A813QA36</accession>
<evidence type="ECO:0008006" key="4">
    <source>
        <dbReference type="Google" id="ProtNLM"/>
    </source>
</evidence>
<feature type="transmembrane region" description="Helical" evidence="1">
    <location>
        <begin position="109"/>
        <end position="129"/>
    </location>
</feature>
<protein>
    <recommendedName>
        <fullName evidence="4">Transmembrane protein</fullName>
    </recommendedName>
</protein>
<dbReference type="EMBL" id="CAJNOC010000459">
    <property type="protein sequence ID" value="CAF0764101.1"/>
    <property type="molecule type" value="Genomic_DNA"/>
</dbReference>
<proteinExistence type="predicted"/>
<sequence length="166" mass="19787">MNIEEIFIKENISLNNLSTSGSTRQFFELIKYQVNSTRLTQSPLSDFWSDWLPSQLSFYLNNLFNQLTDWSYFLLNIILLYSSSFVDLIKSYQFVSEDYFNFIINKFEFKVFLFLLFVNILLLGLIIIAQKFFKENFEYYTINQDSIKRPSNLYFGKPKTSKPKSN</sequence>
<evidence type="ECO:0000313" key="3">
    <source>
        <dbReference type="Proteomes" id="UP000663879"/>
    </source>
</evidence>
<dbReference type="OrthoDB" id="10616327at2759"/>
<keyword evidence="1" id="KW-0812">Transmembrane</keyword>
<name>A0A813QA36_9BILA</name>
<feature type="transmembrane region" description="Helical" evidence="1">
    <location>
        <begin position="70"/>
        <end position="89"/>
    </location>
</feature>
<keyword evidence="1" id="KW-1133">Transmembrane helix</keyword>
<comment type="caution">
    <text evidence="2">The sequence shown here is derived from an EMBL/GenBank/DDBJ whole genome shotgun (WGS) entry which is preliminary data.</text>
</comment>
<gene>
    <name evidence="2" type="ORF">OXX778_LOCUS4592</name>
</gene>
<reference evidence="2" key="1">
    <citation type="submission" date="2021-02" db="EMBL/GenBank/DDBJ databases">
        <authorList>
            <person name="Nowell W R."/>
        </authorList>
    </citation>
    <scope>NUCLEOTIDE SEQUENCE</scope>
    <source>
        <strain evidence="2">Ploen Becks lab</strain>
    </source>
</reference>
<dbReference type="AlphaFoldDB" id="A0A813QA36"/>